<organism evidence="2 3">
    <name type="scientific">Streptomyces chilikensis</name>
    <dbReference type="NCBI Taxonomy" id="1194079"/>
    <lineage>
        <taxon>Bacteria</taxon>
        <taxon>Bacillati</taxon>
        <taxon>Actinomycetota</taxon>
        <taxon>Actinomycetes</taxon>
        <taxon>Kitasatosporales</taxon>
        <taxon>Streptomycetaceae</taxon>
        <taxon>Streptomyces</taxon>
    </lineage>
</organism>
<feature type="region of interest" description="Disordered" evidence="1">
    <location>
        <begin position="75"/>
        <end position="96"/>
    </location>
</feature>
<dbReference type="RefSeq" id="WP_359268334.1">
    <property type="nucleotide sequence ID" value="NZ_JBEZNA010000004.1"/>
</dbReference>
<evidence type="ECO:0000313" key="3">
    <source>
        <dbReference type="Proteomes" id="UP001551584"/>
    </source>
</evidence>
<evidence type="ECO:0000313" key="2">
    <source>
        <dbReference type="EMBL" id="MEU9576246.1"/>
    </source>
</evidence>
<reference evidence="2 3" key="1">
    <citation type="submission" date="2024-06" db="EMBL/GenBank/DDBJ databases">
        <title>The Natural Products Discovery Center: Release of the First 8490 Sequenced Strains for Exploring Actinobacteria Biosynthetic Diversity.</title>
        <authorList>
            <person name="Kalkreuter E."/>
            <person name="Kautsar S.A."/>
            <person name="Yang D."/>
            <person name="Bader C.D."/>
            <person name="Teijaro C.N."/>
            <person name="Fluegel L."/>
            <person name="Davis C.M."/>
            <person name="Simpson J.R."/>
            <person name="Lauterbach L."/>
            <person name="Steele A.D."/>
            <person name="Gui C."/>
            <person name="Meng S."/>
            <person name="Li G."/>
            <person name="Viehrig K."/>
            <person name="Ye F."/>
            <person name="Su P."/>
            <person name="Kiefer A.F."/>
            <person name="Nichols A."/>
            <person name="Cepeda A.J."/>
            <person name="Yan W."/>
            <person name="Fan B."/>
            <person name="Jiang Y."/>
            <person name="Adhikari A."/>
            <person name="Zheng C.-J."/>
            <person name="Schuster L."/>
            <person name="Cowan T.M."/>
            <person name="Smanski M.J."/>
            <person name="Chevrette M.G."/>
            <person name="De Carvalho L.P.S."/>
            <person name="Shen B."/>
        </authorList>
    </citation>
    <scope>NUCLEOTIDE SEQUENCE [LARGE SCALE GENOMIC DNA]</scope>
    <source>
        <strain evidence="2 3">NPDC048117</strain>
    </source>
</reference>
<accession>A0ABV3EJ66</accession>
<proteinExistence type="predicted"/>
<gene>
    <name evidence="2" type="ORF">AB0D95_02980</name>
</gene>
<dbReference type="EMBL" id="JBEZNA010000004">
    <property type="protein sequence ID" value="MEU9576246.1"/>
    <property type="molecule type" value="Genomic_DNA"/>
</dbReference>
<protein>
    <submittedName>
        <fullName evidence="2">Uncharacterized protein</fullName>
    </submittedName>
</protein>
<comment type="caution">
    <text evidence="2">The sequence shown here is derived from an EMBL/GenBank/DDBJ whole genome shotgun (WGS) entry which is preliminary data.</text>
</comment>
<sequence length="96" mass="10763">MVIFVEFIESVKLPKFNFLHTLVEEEKIRHLPHPCRGQFHVKHLFGVPGQGKRWSPPAYARLGVSVRMVLDRPRQPVRGGPRVDAAPANTLVSAGS</sequence>
<keyword evidence="3" id="KW-1185">Reference proteome</keyword>
<dbReference type="Proteomes" id="UP001551584">
    <property type="component" value="Unassembled WGS sequence"/>
</dbReference>
<evidence type="ECO:0000256" key="1">
    <source>
        <dbReference type="SAM" id="MobiDB-lite"/>
    </source>
</evidence>
<name>A0ABV3EJ66_9ACTN</name>